<keyword evidence="10" id="KW-1185">Reference proteome</keyword>
<feature type="region of interest" description="Disordered" evidence="6">
    <location>
        <begin position="257"/>
        <end position="278"/>
    </location>
</feature>
<evidence type="ECO:0000256" key="7">
    <source>
        <dbReference type="SAM" id="SignalP"/>
    </source>
</evidence>
<dbReference type="GO" id="GO:0061628">
    <property type="term" value="F:histone H3K27me3 reader activity"/>
    <property type="evidence" value="ECO:0007669"/>
    <property type="project" value="Ensembl"/>
</dbReference>
<dbReference type="Proteomes" id="UP000694406">
    <property type="component" value="Unplaced"/>
</dbReference>
<name>A0A8C5RRX3_LATLA</name>
<dbReference type="FunFam" id="2.40.50.40:FF:000006">
    <property type="entry name" value="Chromobox protein homolog 7"/>
    <property type="match status" value="1"/>
</dbReference>
<keyword evidence="7" id="KW-0732">Signal</keyword>
<evidence type="ECO:0000256" key="4">
    <source>
        <dbReference type="ARBA" id="ARBA00023163"/>
    </source>
</evidence>
<keyword evidence="5" id="KW-0539">Nucleus</keyword>
<dbReference type="InterPro" id="IPR052458">
    <property type="entry name" value="PcG_PRC1-like_component"/>
</dbReference>
<proteinExistence type="predicted"/>
<feature type="compositionally biased region" description="Basic and acidic residues" evidence="6">
    <location>
        <begin position="195"/>
        <end position="212"/>
    </location>
</feature>
<dbReference type="Pfam" id="PF00385">
    <property type="entry name" value="Chromo"/>
    <property type="match status" value="1"/>
</dbReference>
<dbReference type="GeneTree" id="ENSGT00940000158476"/>
<dbReference type="GO" id="GO:0005654">
    <property type="term" value="C:nucleoplasm"/>
    <property type="evidence" value="ECO:0007669"/>
    <property type="project" value="Ensembl"/>
</dbReference>
<dbReference type="GO" id="GO:0000785">
    <property type="term" value="C:chromatin"/>
    <property type="evidence" value="ECO:0007669"/>
    <property type="project" value="Ensembl"/>
</dbReference>
<dbReference type="SMART" id="SM00298">
    <property type="entry name" value="CHROMO"/>
    <property type="match status" value="1"/>
</dbReference>
<dbReference type="GO" id="GO:0003682">
    <property type="term" value="F:chromatin binding"/>
    <property type="evidence" value="ECO:0007669"/>
    <property type="project" value="TreeGrafter"/>
</dbReference>
<feature type="domain" description="Chromo" evidence="8">
    <location>
        <begin position="35"/>
        <end position="93"/>
    </location>
</feature>
<keyword evidence="4" id="KW-0804">Transcription</keyword>
<sequence>MVWAGLAPAAAAAAAAFCCQRRVNMELSAVGERVFAAEALLKRRIRKGRMEYLVKWKGWSQKYSTWEPEENILDARLLAAFEEREREMELYGPKKRGPKPKTFLLKAQAKAKAKTYEFRSDSARGLRVPYPGRSPQELGSTSRAREGLRQIPLPPQSSSTTSTPSMPRMEPIQENRVGSEEDHSEGAFKKRGPKPRKDLPEMAEVASKRKSMEPGDKMVVDYLKARKLEETANSGTAKFSSGHSVIQLARRREPELPSIVPNPRAETGMKLGAPETYPPRLTKHRADFLDSKGQSGLDLGASKILHSSANQGSLYRDGIGTQAGRPSLIARIPVSRILGDPEEEPWSPSLNNLEKVVVTDVTSNFLTVTIKESSTDQGFFKEKR</sequence>
<evidence type="ECO:0000256" key="3">
    <source>
        <dbReference type="ARBA" id="ARBA00023015"/>
    </source>
</evidence>
<evidence type="ECO:0000256" key="2">
    <source>
        <dbReference type="ARBA" id="ARBA00022491"/>
    </source>
</evidence>
<dbReference type="PROSITE" id="PS50013">
    <property type="entry name" value="CHROMO_2"/>
    <property type="match status" value="1"/>
</dbReference>
<accession>A0A8C5RRX3</accession>
<reference evidence="9" key="1">
    <citation type="submission" date="2025-08" db="UniProtKB">
        <authorList>
            <consortium name="Ensembl"/>
        </authorList>
    </citation>
    <scope>IDENTIFICATION</scope>
</reference>
<dbReference type="PANTHER" id="PTHR46389:SF1">
    <property type="entry name" value="CHROMOBOX PROTEIN HOMOLOG 8"/>
    <property type="match status" value="1"/>
</dbReference>
<gene>
    <name evidence="9" type="primary">CBX8</name>
</gene>
<evidence type="ECO:0000256" key="5">
    <source>
        <dbReference type="ARBA" id="ARBA00023242"/>
    </source>
</evidence>
<dbReference type="PANTHER" id="PTHR46389">
    <property type="entry name" value="POLYCOMB GROUP PROTEIN PC"/>
    <property type="match status" value="1"/>
</dbReference>
<protein>
    <submittedName>
        <fullName evidence="9">Chromobox 8</fullName>
    </submittedName>
</protein>
<dbReference type="GO" id="GO:0035102">
    <property type="term" value="C:PRC1 complex"/>
    <property type="evidence" value="ECO:0007669"/>
    <property type="project" value="Ensembl"/>
</dbReference>
<comment type="subcellular location">
    <subcellularLocation>
        <location evidence="1">Nucleus</location>
    </subcellularLocation>
</comment>
<dbReference type="InterPro" id="IPR033773">
    <property type="entry name" value="CBX7_C"/>
</dbReference>
<feature type="chain" id="PRO_5034652928" evidence="7">
    <location>
        <begin position="17"/>
        <end position="384"/>
    </location>
</feature>
<organism evidence="9 10">
    <name type="scientific">Laticauda laticaudata</name>
    <name type="common">Blue-ringed sea krait</name>
    <name type="synonym">Blue-lipped sea krait</name>
    <dbReference type="NCBI Taxonomy" id="8630"/>
    <lineage>
        <taxon>Eukaryota</taxon>
        <taxon>Metazoa</taxon>
        <taxon>Chordata</taxon>
        <taxon>Craniata</taxon>
        <taxon>Vertebrata</taxon>
        <taxon>Euteleostomi</taxon>
        <taxon>Lepidosauria</taxon>
        <taxon>Squamata</taxon>
        <taxon>Bifurcata</taxon>
        <taxon>Unidentata</taxon>
        <taxon>Episquamata</taxon>
        <taxon>Toxicofera</taxon>
        <taxon>Serpentes</taxon>
        <taxon>Colubroidea</taxon>
        <taxon>Elapidae</taxon>
        <taxon>Laticaudinae</taxon>
        <taxon>Laticauda</taxon>
    </lineage>
</organism>
<evidence type="ECO:0000313" key="9">
    <source>
        <dbReference type="Ensembl" id="ENSLLTP00000006639.1"/>
    </source>
</evidence>
<dbReference type="Gene3D" id="2.40.50.40">
    <property type="match status" value="1"/>
</dbReference>
<feature type="signal peptide" evidence="7">
    <location>
        <begin position="1"/>
        <end position="16"/>
    </location>
</feature>
<dbReference type="Ensembl" id="ENSLLTT00000006897.1">
    <property type="protein sequence ID" value="ENSLLTP00000006639.1"/>
    <property type="gene ID" value="ENSLLTG00000005064.1"/>
</dbReference>
<dbReference type="InterPro" id="IPR016197">
    <property type="entry name" value="Chromo-like_dom_sf"/>
</dbReference>
<dbReference type="AlphaFoldDB" id="A0A8C5RRX3"/>
<evidence type="ECO:0000313" key="10">
    <source>
        <dbReference type="Proteomes" id="UP000694406"/>
    </source>
</evidence>
<dbReference type="InterPro" id="IPR023780">
    <property type="entry name" value="Chromo_domain"/>
</dbReference>
<feature type="compositionally biased region" description="Basic and acidic residues" evidence="6">
    <location>
        <begin position="171"/>
        <end position="188"/>
    </location>
</feature>
<feature type="compositionally biased region" description="Low complexity" evidence="6">
    <location>
        <begin position="156"/>
        <end position="167"/>
    </location>
</feature>
<evidence type="ECO:0000256" key="1">
    <source>
        <dbReference type="ARBA" id="ARBA00004123"/>
    </source>
</evidence>
<dbReference type="PROSITE" id="PS00598">
    <property type="entry name" value="CHROMO_1"/>
    <property type="match status" value="1"/>
</dbReference>
<dbReference type="CDD" id="cd18627">
    <property type="entry name" value="CD_polycomb_like"/>
    <property type="match status" value="1"/>
</dbReference>
<dbReference type="InterPro" id="IPR000953">
    <property type="entry name" value="Chromo/chromo_shadow_dom"/>
</dbReference>
<evidence type="ECO:0000256" key="6">
    <source>
        <dbReference type="SAM" id="MobiDB-lite"/>
    </source>
</evidence>
<feature type="region of interest" description="Disordered" evidence="6">
    <location>
        <begin position="116"/>
        <end position="212"/>
    </location>
</feature>
<evidence type="ECO:0000259" key="8">
    <source>
        <dbReference type="PROSITE" id="PS50013"/>
    </source>
</evidence>
<dbReference type="Pfam" id="PF17218">
    <property type="entry name" value="CBX7_C"/>
    <property type="match status" value="1"/>
</dbReference>
<keyword evidence="2" id="KW-0678">Repressor</keyword>
<dbReference type="SUPFAM" id="SSF54160">
    <property type="entry name" value="Chromo domain-like"/>
    <property type="match status" value="1"/>
</dbReference>
<dbReference type="InterPro" id="IPR023779">
    <property type="entry name" value="Chromodomain_CS"/>
</dbReference>
<dbReference type="GO" id="GO:0000122">
    <property type="term" value="P:negative regulation of transcription by RNA polymerase II"/>
    <property type="evidence" value="ECO:0007669"/>
    <property type="project" value="Ensembl"/>
</dbReference>
<keyword evidence="3" id="KW-0805">Transcription regulation</keyword>
<reference evidence="9" key="2">
    <citation type="submission" date="2025-09" db="UniProtKB">
        <authorList>
            <consortium name="Ensembl"/>
        </authorList>
    </citation>
    <scope>IDENTIFICATION</scope>
</reference>